<feature type="domain" description="HTH tetR-type" evidence="5">
    <location>
        <begin position="9"/>
        <end position="69"/>
    </location>
</feature>
<dbReference type="KEGG" id="cak:Caul_5097"/>
<dbReference type="HOGENOM" id="CLU_069356_28_2_5"/>
<sequence>MKVNKAKLAENRAALIGAAARLLKQKGFEGAGVVEISATAGLTQGAFYGQFSNKSALAAEACRQDLASGYEEWSQKRGTSDNDALAYIEHYLRREHVEDLAGGCPMASYSSEIVRQDDDVALAFTEGADKMIGLMEAALAERMSPEAARSKALFLTAALAGVIAMTRATGKADRALADEMLRAALREAGLLTQAPPLTH</sequence>
<organism evidence="6">
    <name type="scientific">Caulobacter sp. (strain K31)</name>
    <dbReference type="NCBI Taxonomy" id="366602"/>
    <lineage>
        <taxon>Bacteria</taxon>
        <taxon>Pseudomonadati</taxon>
        <taxon>Pseudomonadota</taxon>
        <taxon>Alphaproteobacteria</taxon>
        <taxon>Caulobacterales</taxon>
        <taxon>Caulobacteraceae</taxon>
        <taxon>Caulobacter</taxon>
    </lineage>
</organism>
<dbReference type="GO" id="GO:0003677">
    <property type="term" value="F:DNA binding"/>
    <property type="evidence" value="ECO:0007669"/>
    <property type="project" value="UniProtKB-UniRule"/>
</dbReference>
<evidence type="ECO:0000256" key="3">
    <source>
        <dbReference type="ARBA" id="ARBA00023163"/>
    </source>
</evidence>
<keyword evidence="2 4" id="KW-0238">DNA-binding</keyword>
<dbReference type="EMBL" id="CP000928">
    <property type="protein sequence ID" value="ABZ74217.1"/>
    <property type="molecule type" value="Genomic_DNA"/>
</dbReference>
<dbReference type="AlphaFoldDB" id="B0T942"/>
<dbReference type="Pfam" id="PF00440">
    <property type="entry name" value="TetR_N"/>
    <property type="match status" value="1"/>
</dbReference>
<evidence type="ECO:0000256" key="1">
    <source>
        <dbReference type="ARBA" id="ARBA00023015"/>
    </source>
</evidence>
<keyword evidence="6" id="KW-0614">Plasmid</keyword>
<dbReference type="PANTHER" id="PTHR47506">
    <property type="entry name" value="TRANSCRIPTIONAL REGULATORY PROTEIN"/>
    <property type="match status" value="1"/>
</dbReference>
<evidence type="ECO:0000313" key="6">
    <source>
        <dbReference type="EMBL" id="ABZ74217.1"/>
    </source>
</evidence>
<dbReference type="Gene3D" id="1.10.10.60">
    <property type="entry name" value="Homeodomain-like"/>
    <property type="match status" value="1"/>
</dbReference>
<dbReference type="OrthoDB" id="9798857at2"/>
<keyword evidence="3" id="KW-0804">Transcription</keyword>
<dbReference type="InterPro" id="IPR001647">
    <property type="entry name" value="HTH_TetR"/>
</dbReference>
<dbReference type="SUPFAM" id="SSF46689">
    <property type="entry name" value="Homeodomain-like"/>
    <property type="match status" value="1"/>
</dbReference>
<evidence type="ECO:0000256" key="4">
    <source>
        <dbReference type="PROSITE-ProRule" id="PRU00335"/>
    </source>
</evidence>
<evidence type="ECO:0000259" key="5">
    <source>
        <dbReference type="PROSITE" id="PS50977"/>
    </source>
</evidence>
<evidence type="ECO:0000256" key="2">
    <source>
        <dbReference type="ARBA" id="ARBA00023125"/>
    </source>
</evidence>
<protein>
    <submittedName>
        <fullName evidence="6">Transcriptional regulator, TetR family</fullName>
    </submittedName>
</protein>
<keyword evidence="1" id="KW-0805">Transcription regulation</keyword>
<name>B0T942_CAUSK</name>
<proteinExistence type="predicted"/>
<geneLocation type="plasmid" evidence="6">
    <name>pCAUL01</name>
</geneLocation>
<accession>B0T942</accession>
<feature type="DNA-binding region" description="H-T-H motif" evidence="4">
    <location>
        <begin position="32"/>
        <end position="51"/>
    </location>
</feature>
<reference evidence="6" key="1">
    <citation type="submission" date="2008-01" db="EMBL/GenBank/DDBJ databases">
        <title>Complete sequence of plasmid1 pCAUL01 of Caulobacter sp. K31.</title>
        <authorList>
            <consortium name="US DOE Joint Genome Institute"/>
            <person name="Copeland A."/>
            <person name="Lucas S."/>
            <person name="Lapidus A."/>
            <person name="Barry K."/>
            <person name="Glavina del Rio T."/>
            <person name="Dalin E."/>
            <person name="Tice H."/>
            <person name="Pitluck S."/>
            <person name="Bruce D."/>
            <person name="Goodwin L."/>
            <person name="Thompson L.S."/>
            <person name="Brettin T."/>
            <person name="Detter J.C."/>
            <person name="Han C."/>
            <person name="Schmutz J."/>
            <person name="Larimer F."/>
            <person name="Land M."/>
            <person name="Hauser L."/>
            <person name="Kyrpides N."/>
            <person name="Kim E."/>
            <person name="Stephens C."/>
            <person name="Richardson P."/>
        </authorList>
    </citation>
    <scope>NUCLEOTIDE SEQUENCE [LARGE SCALE GENOMIC DNA]</scope>
    <source>
        <plasmid evidence="6">K31</plasmid>
        <plasmid evidence="6">pCAUL01</plasmid>
    </source>
</reference>
<dbReference type="InterPro" id="IPR036271">
    <property type="entry name" value="Tet_transcr_reg_TetR-rel_C_sf"/>
</dbReference>
<dbReference type="InterPro" id="IPR009057">
    <property type="entry name" value="Homeodomain-like_sf"/>
</dbReference>
<dbReference type="PRINTS" id="PR00455">
    <property type="entry name" value="HTHTETR"/>
</dbReference>
<dbReference type="PANTHER" id="PTHR47506:SF7">
    <property type="entry name" value="TRANSCRIPTIONAL REGULATORY PROTEIN"/>
    <property type="match status" value="1"/>
</dbReference>
<dbReference type="SUPFAM" id="SSF48498">
    <property type="entry name" value="Tetracyclin repressor-like, C-terminal domain"/>
    <property type="match status" value="1"/>
</dbReference>
<gene>
    <name evidence="6" type="ordered locus">Caul_5097</name>
</gene>
<dbReference type="PROSITE" id="PS50977">
    <property type="entry name" value="HTH_TETR_2"/>
    <property type="match status" value="1"/>
</dbReference>
<dbReference type="Gene3D" id="1.10.357.10">
    <property type="entry name" value="Tetracycline Repressor, domain 2"/>
    <property type="match status" value="1"/>
</dbReference>